<dbReference type="Pfam" id="PF01966">
    <property type="entry name" value="HD"/>
    <property type="match status" value="1"/>
</dbReference>
<reference evidence="2 3" key="1">
    <citation type="submission" date="2015-09" db="EMBL/GenBank/DDBJ databases">
        <title>A metagenomics-based metabolic model of nitrate-dependent anaerobic oxidation of methane by Methanoperedens-like archaea.</title>
        <authorList>
            <person name="Arshad A."/>
            <person name="Speth D.R."/>
            <person name="De Graaf R.M."/>
            <person name="Op Den Camp H.J."/>
            <person name="Jetten M.S."/>
            <person name="Welte C.U."/>
        </authorList>
    </citation>
    <scope>NUCLEOTIDE SEQUENCE [LARGE SCALE GENOMIC DNA]</scope>
</reference>
<accession>A0A0P8AGJ4</accession>
<comment type="caution">
    <text evidence="2">The sequence shown here is derived from an EMBL/GenBank/DDBJ whole genome shotgun (WGS) entry which is preliminary data.</text>
</comment>
<gene>
    <name evidence="2" type="ORF">MPEBLZ_01882</name>
</gene>
<dbReference type="SUPFAM" id="SSF109604">
    <property type="entry name" value="HD-domain/PDEase-like"/>
    <property type="match status" value="1"/>
</dbReference>
<organism evidence="2 3">
    <name type="scientific">Candidatus Methanoperedens nitratireducens</name>
    <dbReference type="NCBI Taxonomy" id="1392998"/>
    <lineage>
        <taxon>Archaea</taxon>
        <taxon>Methanobacteriati</taxon>
        <taxon>Methanobacteriota</taxon>
        <taxon>Stenosarchaea group</taxon>
        <taxon>Methanomicrobia</taxon>
        <taxon>Methanosarcinales</taxon>
        <taxon>ANME-2 cluster</taxon>
        <taxon>Candidatus Methanoperedentaceae</taxon>
        <taxon>Candidatus Methanoperedens</taxon>
    </lineage>
</organism>
<evidence type="ECO:0000259" key="1">
    <source>
        <dbReference type="Pfam" id="PF01966"/>
    </source>
</evidence>
<proteinExistence type="predicted"/>
<evidence type="ECO:0000313" key="3">
    <source>
        <dbReference type="Proteomes" id="UP000050360"/>
    </source>
</evidence>
<sequence length="777" mass="89987">MEENLLFKPVKDDGINKETFIEHAIKTYHVGNFLFDKLKLNIDMKKYLYACFFHDAGKLVIELGKVGHTPKSKDGLDLLKNLNEYQILLKNFELGDYSDDKEVLHAIEKHHDSDNELSAFTSIADQIASSSSNDDLKNRLKMLPISSLITYLNEMHGFNKYNFYSITIQSFSKNELNAIGKLILLKLLYESIGELNDIKLLYETLNGCRVVTTLEWGELRLKISEKFYNNIVSFIQEQDLSQLLRGAPDAYWQCNVLPEEVLSKINLFTVDKYISDILRDIKDKSIQKIEDVGFTKQNLIDFTELRELKKYKSNINNTKKKLLADENGKFPEWIVLTLYKDKEKIQSSPEAGEPILENLLKKVGVNTDAITNKKIVYEKLVSLAVAINSLKSYKSTFSLNLNNFITIDGRVSIDAIAKNQDYVCANCGTFAGKIPLSTFTLEEKKHYREVLFRKNNAEIRNEKILICEMCHVETLLNAFLCGVTYDRRQARVDTKTHLVLYGLDIDKDLINSITDKKLIDRLLKDFKITSESIYVKNRTDLQIILLSLSEFNVGIKNEIYRQLLFSLLAFRLKERNPLITSFSINSLPKSLNNEIVQFAEGDLNIKHGKPIDYFEYVYAYVNAKYDQKRDYILEYYNNPFIGIAQIFKREFLLYDEQTEKVVKKLAENDILHEITDQIWEMAKLGGGLETGKNVGSFLGMFKGRAEDVDKLVNKLLKNEKLSAEQRTKIIEIHQRTREILINLTEEKRKELKDYVQKTKYLFNSKKFYEIKKGKEAI</sequence>
<dbReference type="Proteomes" id="UP000050360">
    <property type="component" value="Unassembled WGS sequence"/>
</dbReference>
<feature type="domain" description="HD" evidence="1">
    <location>
        <begin position="21"/>
        <end position="117"/>
    </location>
</feature>
<protein>
    <recommendedName>
        <fullName evidence="1">HD domain-containing protein</fullName>
    </recommendedName>
</protein>
<dbReference type="AlphaFoldDB" id="A0A0P8AGJ4"/>
<dbReference type="InterPro" id="IPR006674">
    <property type="entry name" value="HD_domain"/>
</dbReference>
<evidence type="ECO:0000313" key="2">
    <source>
        <dbReference type="EMBL" id="KPQ43500.1"/>
    </source>
</evidence>
<dbReference type="EMBL" id="LKCM01000139">
    <property type="protein sequence ID" value="KPQ43500.1"/>
    <property type="molecule type" value="Genomic_DNA"/>
</dbReference>
<name>A0A0P8AGJ4_9EURY</name>